<dbReference type="STRING" id="225164.V3ZCE2"/>
<dbReference type="InterPro" id="IPR036179">
    <property type="entry name" value="Ig-like_dom_sf"/>
</dbReference>
<accession>V3ZCE2</accession>
<evidence type="ECO:0000313" key="2">
    <source>
        <dbReference type="EMBL" id="ESO88733.1"/>
    </source>
</evidence>
<evidence type="ECO:0000313" key="3">
    <source>
        <dbReference type="Proteomes" id="UP000030746"/>
    </source>
</evidence>
<keyword evidence="3" id="KW-1185">Reference proteome</keyword>
<dbReference type="InterPro" id="IPR003961">
    <property type="entry name" value="FN3_dom"/>
</dbReference>
<dbReference type="Gene3D" id="2.60.40.10">
    <property type="entry name" value="Immunoglobulins"/>
    <property type="match status" value="1"/>
</dbReference>
<dbReference type="InterPro" id="IPR036116">
    <property type="entry name" value="FN3_sf"/>
</dbReference>
<dbReference type="AlphaFoldDB" id="V3ZCE2"/>
<name>V3ZCE2_LOTGI</name>
<proteinExistence type="predicted"/>
<protein>
    <recommendedName>
        <fullName evidence="1">Fibronectin type-III domain-containing protein</fullName>
    </recommendedName>
</protein>
<dbReference type="InterPro" id="IPR013783">
    <property type="entry name" value="Ig-like_fold"/>
</dbReference>
<feature type="domain" description="Fibronectin type-III" evidence="1">
    <location>
        <begin position="216"/>
        <end position="313"/>
    </location>
</feature>
<dbReference type="Proteomes" id="UP000030746">
    <property type="component" value="Unassembled WGS sequence"/>
</dbReference>
<dbReference type="SUPFAM" id="SSF49265">
    <property type="entry name" value="Fibronectin type III"/>
    <property type="match status" value="1"/>
</dbReference>
<evidence type="ECO:0000259" key="1">
    <source>
        <dbReference type="PROSITE" id="PS50853"/>
    </source>
</evidence>
<dbReference type="CTD" id="20251121"/>
<dbReference type="EMBL" id="KB202650">
    <property type="protein sequence ID" value="ESO88733.1"/>
    <property type="molecule type" value="Genomic_DNA"/>
</dbReference>
<dbReference type="PROSITE" id="PS50853">
    <property type="entry name" value="FN3"/>
    <property type="match status" value="1"/>
</dbReference>
<dbReference type="CDD" id="cd00063">
    <property type="entry name" value="FN3"/>
    <property type="match status" value="1"/>
</dbReference>
<dbReference type="HOGENOM" id="CLU_068129_0_0_1"/>
<dbReference type="Pfam" id="PF00041">
    <property type="entry name" value="fn3"/>
    <property type="match status" value="1"/>
</dbReference>
<reference evidence="2 3" key="1">
    <citation type="journal article" date="2013" name="Nature">
        <title>Insights into bilaterian evolution from three spiralian genomes.</title>
        <authorList>
            <person name="Simakov O."/>
            <person name="Marletaz F."/>
            <person name="Cho S.J."/>
            <person name="Edsinger-Gonzales E."/>
            <person name="Havlak P."/>
            <person name="Hellsten U."/>
            <person name="Kuo D.H."/>
            <person name="Larsson T."/>
            <person name="Lv J."/>
            <person name="Arendt D."/>
            <person name="Savage R."/>
            <person name="Osoegawa K."/>
            <person name="de Jong P."/>
            <person name="Grimwood J."/>
            <person name="Chapman J.A."/>
            <person name="Shapiro H."/>
            <person name="Aerts A."/>
            <person name="Otillar R.P."/>
            <person name="Terry A.Y."/>
            <person name="Boore J.L."/>
            <person name="Grigoriev I.V."/>
            <person name="Lindberg D.R."/>
            <person name="Seaver E.C."/>
            <person name="Weisblat D.A."/>
            <person name="Putnam N.H."/>
            <person name="Rokhsar D.S."/>
        </authorList>
    </citation>
    <scope>NUCLEOTIDE SEQUENCE [LARGE SCALE GENOMIC DNA]</scope>
</reference>
<dbReference type="KEGG" id="lgi:LOTGIDRAFT_239611"/>
<dbReference type="GeneID" id="20251121"/>
<sequence length="350" mass="40865">MDLKWLKTMIILSVGLCLVFTVIGKYLSVFVYFVCTVYYGKAKIVITLNGSLTTRRRLHVNDTMMINCTVPSKITFVHDFSVRKRYSTIKRFVNSYTGTMTKKIRCDDNTYFRCYGVPRWNEDIHQPVIFFSSQAADKNYYLEIPGEPRPTYSVQKFTSTGLQDLPLNVDVNSFNTHAILHFRNYTEDSHGVYQIVANNSLGTFTTNFTLRGLLVSPKNLRARSTTTTSIQVEWTTGELFETGKHEYKHVLYKKKEYGSWDSDRYFNDIRLTVNYTVNFLQPNTTYYFLVQAMYRYSTKSFYSNLAQATTLNKTHNSIRKSENWYENVDESRSLAYSGLRYVNNTYDESF</sequence>
<gene>
    <name evidence="2" type="ORF">LOTGIDRAFT_239611</name>
</gene>
<dbReference type="RefSeq" id="XP_009060578.1">
    <property type="nucleotide sequence ID" value="XM_009062330.1"/>
</dbReference>
<dbReference type="SMART" id="SM00060">
    <property type="entry name" value="FN3"/>
    <property type="match status" value="1"/>
</dbReference>
<dbReference type="SUPFAM" id="SSF48726">
    <property type="entry name" value="Immunoglobulin"/>
    <property type="match status" value="1"/>
</dbReference>
<organism evidence="2 3">
    <name type="scientific">Lottia gigantea</name>
    <name type="common">Giant owl limpet</name>
    <dbReference type="NCBI Taxonomy" id="225164"/>
    <lineage>
        <taxon>Eukaryota</taxon>
        <taxon>Metazoa</taxon>
        <taxon>Spiralia</taxon>
        <taxon>Lophotrochozoa</taxon>
        <taxon>Mollusca</taxon>
        <taxon>Gastropoda</taxon>
        <taxon>Patellogastropoda</taxon>
        <taxon>Lottioidea</taxon>
        <taxon>Lottiidae</taxon>
        <taxon>Lottia</taxon>
    </lineage>
</organism>